<evidence type="ECO:0000256" key="1">
    <source>
        <dbReference type="SAM" id="MobiDB-lite"/>
    </source>
</evidence>
<dbReference type="RefSeq" id="XP_033526778.1">
    <property type="nucleotide sequence ID" value="XM_033663424.1"/>
</dbReference>
<feature type="region of interest" description="Disordered" evidence="1">
    <location>
        <begin position="503"/>
        <end position="526"/>
    </location>
</feature>
<dbReference type="GeneID" id="54403856"/>
<feature type="compositionally biased region" description="Polar residues" evidence="1">
    <location>
        <begin position="455"/>
        <end position="483"/>
    </location>
</feature>
<reference evidence="2" key="1">
    <citation type="journal article" date="2020" name="Stud. Mycol.">
        <title>101 Dothideomycetes genomes: a test case for predicting lifestyles and emergence of pathogens.</title>
        <authorList>
            <person name="Haridas S."/>
            <person name="Albert R."/>
            <person name="Binder M."/>
            <person name="Bloem J."/>
            <person name="Labutti K."/>
            <person name="Salamov A."/>
            <person name="Andreopoulos B."/>
            <person name="Baker S."/>
            <person name="Barry K."/>
            <person name="Bills G."/>
            <person name="Bluhm B."/>
            <person name="Cannon C."/>
            <person name="Castanera R."/>
            <person name="Culley D."/>
            <person name="Daum C."/>
            <person name="Ezra D."/>
            <person name="Gonzalez J."/>
            <person name="Henrissat B."/>
            <person name="Kuo A."/>
            <person name="Liang C."/>
            <person name="Lipzen A."/>
            <person name="Lutzoni F."/>
            <person name="Magnuson J."/>
            <person name="Mondo S."/>
            <person name="Nolan M."/>
            <person name="Ohm R."/>
            <person name="Pangilinan J."/>
            <person name="Park H.-J."/>
            <person name="Ramirez L."/>
            <person name="Alfaro M."/>
            <person name="Sun H."/>
            <person name="Tritt A."/>
            <person name="Yoshinaga Y."/>
            <person name="Zwiers L.-H."/>
            <person name="Turgeon B."/>
            <person name="Goodwin S."/>
            <person name="Spatafora J."/>
            <person name="Crous P."/>
            <person name="Grigoriev I."/>
        </authorList>
    </citation>
    <scope>NUCLEOTIDE SEQUENCE</scope>
    <source>
        <strain evidence="2">CBS 119687</strain>
    </source>
</reference>
<dbReference type="OrthoDB" id="5368934at2759"/>
<keyword evidence="3" id="KW-1185">Reference proteome</keyword>
<accession>A0A6A6APF8</accession>
<organism evidence="2 3">
    <name type="scientific">Dothidotthia symphoricarpi CBS 119687</name>
    <dbReference type="NCBI Taxonomy" id="1392245"/>
    <lineage>
        <taxon>Eukaryota</taxon>
        <taxon>Fungi</taxon>
        <taxon>Dikarya</taxon>
        <taxon>Ascomycota</taxon>
        <taxon>Pezizomycotina</taxon>
        <taxon>Dothideomycetes</taxon>
        <taxon>Pleosporomycetidae</taxon>
        <taxon>Pleosporales</taxon>
        <taxon>Dothidotthiaceae</taxon>
        <taxon>Dothidotthia</taxon>
    </lineage>
</organism>
<evidence type="ECO:0000313" key="3">
    <source>
        <dbReference type="Proteomes" id="UP000799771"/>
    </source>
</evidence>
<feature type="compositionally biased region" description="Polar residues" evidence="1">
    <location>
        <begin position="506"/>
        <end position="526"/>
    </location>
</feature>
<dbReference type="AlphaFoldDB" id="A0A6A6APF8"/>
<dbReference type="EMBL" id="ML977501">
    <property type="protein sequence ID" value="KAF2132391.1"/>
    <property type="molecule type" value="Genomic_DNA"/>
</dbReference>
<dbReference type="Proteomes" id="UP000799771">
    <property type="component" value="Unassembled WGS sequence"/>
</dbReference>
<proteinExistence type="predicted"/>
<name>A0A6A6APF8_9PLEO</name>
<gene>
    <name evidence="2" type="ORF">P153DRAFT_285814</name>
</gene>
<protein>
    <submittedName>
        <fullName evidence="2">Uncharacterized protein</fullName>
    </submittedName>
</protein>
<evidence type="ECO:0000313" key="2">
    <source>
        <dbReference type="EMBL" id="KAF2132391.1"/>
    </source>
</evidence>
<sequence length="526" mass="58111">MANFKAHLSPYYLEAALAEDRRDIHRPLIIDVDRNDMGKSAPSLELIKGKINDCLLDIQARASTATKLYVIGGWNLTPQETNNTEASKMEWRTDMVKREWREATEKIAELISSMTALKELTWISGLPFMACVWEKLPTTLTKLVLDLGQPVRLEQDGDVQYKSYITTNEMKPLQHQTMLKELRLLRLYDSLQCVVWETVFRNKSRGGIRVLDLQMAAAPLVRLEHWRQAKDVVGLTVPNEECKEKEYKGLDGIGALHYSVGTGEYLDDFCMRKARIASGVDEAIPLPLWCLKLDGFVVDHLPFQQELSRIVLLTCGSSCVDAGLRAPQTSQAPLKDLSALDNHTPRHCVIQWPRWTGIFDDQGEQCDSFGNIASQDAGLSTPLDEHTPNSPVALTAKNLDMKAMTDALTDLMNNSDKYSGKSSGGLCPTVTMSNLSYRGSEVPTVTDESVPAVDGSTTDDSPPASCSNVMSTDASSISASPPSTDEESFEILSLTHRDAAMVDDSILTNTDSKAPQPTGPTQDKVR</sequence>
<feature type="region of interest" description="Disordered" evidence="1">
    <location>
        <begin position="439"/>
        <end position="488"/>
    </location>
</feature>